<proteinExistence type="inferred from homology"/>
<dbReference type="HOGENOM" id="CLU_024820_0_1_1"/>
<evidence type="ECO:0000256" key="3">
    <source>
        <dbReference type="ARBA" id="ARBA00023242"/>
    </source>
</evidence>
<dbReference type="STRING" id="283909.R7U787"/>
<reference evidence="5 7" key="2">
    <citation type="journal article" date="2013" name="Nature">
        <title>Insights into bilaterian evolution from three spiralian genomes.</title>
        <authorList>
            <person name="Simakov O."/>
            <person name="Marletaz F."/>
            <person name="Cho S.J."/>
            <person name="Edsinger-Gonzales E."/>
            <person name="Havlak P."/>
            <person name="Hellsten U."/>
            <person name="Kuo D.H."/>
            <person name="Larsson T."/>
            <person name="Lv J."/>
            <person name="Arendt D."/>
            <person name="Savage R."/>
            <person name="Osoegawa K."/>
            <person name="de Jong P."/>
            <person name="Grimwood J."/>
            <person name="Chapman J.A."/>
            <person name="Shapiro H."/>
            <person name="Aerts A."/>
            <person name="Otillar R.P."/>
            <person name="Terry A.Y."/>
            <person name="Boore J.L."/>
            <person name="Grigoriev I.V."/>
            <person name="Lindberg D.R."/>
            <person name="Seaver E.C."/>
            <person name="Weisblat D.A."/>
            <person name="Putnam N.H."/>
            <person name="Rokhsar D.S."/>
        </authorList>
    </citation>
    <scope>NUCLEOTIDE SEQUENCE</scope>
    <source>
        <strain evidence="5 7">I ESC-2004</strain>
    </source>
</reference>
<keyword evidence="3" id="KW-0539">Nucleus</keyword>
<evidence type="ECO:0000313" key="5">
    <source>
        <dbReference type="EMBL" id="ELT99000.1"/>
    </source>
</evidence>
<comment type="similarity">
    <text evidence="2">Belongs to the ESS2 family.</text>
</comment>
<evidence type="ECO:0000313" key="6">
    <source>
        <dbReference type="EnsemblMetazoa" id="CapteP179187"/>
    </source>
</evidence>
<accession>R7U787</accession>
<dbReference type="Proteomes" id="UP000014760">
    <property type="component" value="Unassembled WGS sequence"/>
</dbReference>
<evidence type="ECO:0000313" key="7">
    <source>
        <dbReference type="Proteomes" id="UP000014760"/>
    </source>
</evidence>
<feature type="region of interest" description="Disordered" evidence="4">
    <location>
        <begin position="103"/>
        <end position="146"/>
    </location>
</feature>
<protein>
    <submittedName>
        <fullName evidence="5 6">Uncharacterized protein</fullName>
    </submittedName>
</protein>
<dbReference type="GO" id="GO:0071013">
    <property type="term" value="C:catalytic step 2 spliceosome"/>
    <property type="evidence" value="ECO:0007669"/>
    <property type="project" value="TreeGrafter"/>
</dbReference>
<feature type="region of interest" description="Disordered" evidence="4">
    <location>
        <begin position="330"/>
        <end position="352"/>
    </location>
</feature>
<dbReference type="EnsemblMetazoa" id="CapteT179187">
    <property type="protein sequence ID" value="CapteP179187"/>
    <property type="gene ID" value="CapteG179187"/>
</dbReference>
<organism evidence="5">
    <name type="scientific">Capitella teleta</name>
    <name type="common">Polychaete worm</name>
    <dbReference type="NCBI Taxonomy" id="283909"/>
    <lineage>
        <taxon>Eukaryota</taxon>
        <taxon>Metazoa</taxon>
        <taxon>Spiralia</taxon>
        <taxon>Lophotrochozoa</taxon>
        <taxon>Annelida</taxon>
        <taxon>Polychaeta</taxon>
        <taxon>Sedentaria</taxon>
        <taxon>Scolecida</taxon>
        <taxon>Capitellidae</taxon>
        <taxon>Capitella</taxon>
    </lineage>
</organism>
<feature type="region of interest" description="Disordered" evidence="4">
    <location>
        <begin position="366"/>
        <end position="493"/>
    </location>
</feature>
<dbReference type="InterPro" id="IPR019148">
    <property type="entry name" value="Nuclear_protein_DGCR14_ESS-2"/>
</dbReference>
<sequence>MAVQKVGEFALEVAKNVDGAKIGHPKPVKQVLEEDQYIENVEKIIVRDFFPDLPKLHAQADYLTALEKNDVVKLRELHIKYGPKRSSAATPGNIYATPATFETPIETVQETPKVSTEKSGDDAAKEADVDAEPPTHNPEKPKDLRLDKYLSKVTSEDNTSFEEIQRESELKTRLKHDWLFAKEGETKEEQQARLCLPSMEQQAIAENPGGLLQSWTYVNKNALMYPPEGVPETSLDVFKKPNKPREILLKNTRYEVNPFNLQKSSSNIQDAVNAKCLAQQGKIGVDGKEVLPADSPRVKGYGFMGTPSPAPGVNESPLMTWGEIEGTPFRLDGSDTPLISRTPGPSFKIPDVPYRDRLGIELADKAGASHRAKKEKALNSAKANFSSPALRYGSARSSRISGMSPAAQRLASTKLGIRTSSDKALRASYTPSPSHSTPSRSTPTPGSKRKGVVTPKSGVSTPKGTPKRRNAEVPSLTDNLLNLPKRSKAEDYF</sequence>
<evidence type="ECO:0000256" key="1">
    <source>
        <dbReference type="ARBA" id="ARBA00004123"/>
    </source>
</evidence>
<keyword evidence="7" id="KW-1185">Reference proteome</keyword>
<feature type="compositionally biased region" description="Basic and acidic residues" evidence="4">
    <location>
        <begin position="137"/>
        <end position="146"/>
    </location>
</feature>
<dbReference type="Pfam" id="PF09751">
    <property type="entry name" value="Es2"/>
    <property type="match status" value="1"/>
</dbReference>
<dbReference type="EMBL" id="AMQN01010218">
    <property type="status" value="NOT_ANNOTATED_CDS"/>
    <property type="molecule type" value="Genomic_DNA"/>
</dbReference>
<dbReference type="AlphaFoldDB" id="R7U787"/>
<dbReference type="PANTHER" id="PTHR12940:SF0">
    <property type="entry name" value="SPLICING FACTOR ESS-2 HOMOLOG"/>
    <property type="match status" value="1"/>
</dbReference>
<dbReference type="OMA" id="AQNDYLD"/>
<feature type="compositionally biased region" description="Low complexity" evidence="4">
    <location>
        <begin position="428"/>
        <end position="446"/>
    </location>
</feature>
<name>R7U787_CAPTE</name>
<feature type="compositionally biased region" description="Basic and acidic residues" evidence="4">
    <location>
        <begin position="115"/>
        <end position="128"/>
    </location>
</feature>
<dbReference type="FunCoup" id="R7U787">
    <property type="interactions" value="1258"/>
</dbReference>
<evidence type="ECO:0000256" key="4">
    <source>
        <dbReference type="SAM" id="MobiDB-lite"/>
    </source>
</evidence>
<dbReference type="EMBL" id="KB307321">
    <property type="protein sequence ID" value="ELT99000.1"/>
    <property type="molecule type" value="Genomic_DNA"/>
</dbReference>
<reference evidence="7" key="1">
    <citation type="submission" date="2012-12" db="EMBL/GenBank/DDBJ databases">
        <authorList>
            <person name="Hellsten U."/>
            <person name="Grimwood J."/>
            <person name="Chapman J.A."/>
            <person name="Shapiro H."/>
            <person name="Aerts A."/>
            <person name="Otillar R.P."/>
            <person name="Terry A.Y."/>
            <person name="Boore J.L."/>
            <person name="Simakov O."/>
            <person name="Marletaz F."/>
            <person name="Cho S.-J."/>
            <person name="Edsinger-Gonzales E."/>
            <person name="Havlak P."/>
            <person name="Kuo D.-H."/>
            <person name="Larsson T."/>
            <person name="Lv J."/>
            <person name="Arendt D."/>
            <person name="Savage R."/>
            <person name="Osoegawa K."/>
            <person name="de Jong P."/>
            <person name="Lindberg D.R."/>
            <person name="Seaver E.C."/>
            <person name="Weisblat D.A."/>
            <person name="Putnam N.H."/>
            <person name="Grigoriev I.V."/>
            <person name="Rokhsar D.S."/>
        </authorList>
    </citation>
    <scope>NUCLEOTIDE SEQUENCE</scope>
    <source>
        <strain evidence="7">I ESC-2004</strain>
    </source>
</reference>
<comment type="subcellular location">
    <subcellularLocation>
        <location evidence="1">Nucleus</location>
    </subcellularLocation>
</comment>
<dbReference type="PANTHER" id="PTHR12940">
    <property type="entry name" value="ES-2 PROTEIN - RELATED"/>
    <property type="match status" value="1"/>
</dbReference>
<gene>
    <name evidence="5" type="ORF">CAPTEDRAFT_179187</name>
</gene>
<evidence type="ECO:0000256" key="2">
    <source>
        <dbReference type="ARBA" id="ARBA00009072"/>
    </source>
</evidence>
<reference evidence="6" key="3">
    <citation type="submission" date="2015-06" db="UniProtKB">
        <authorList>
            <consortium name="EnsemblMetazoa"/>
        </authorList>
    </citation>
    <scope>IDENTIFICATION</scope>
</reference>
<dbReference type="OrthoDB" id="19679at2759"/>